<proteinExistence type="predicted"/>
<organism evidence="1 2">
    <name type="scientific">Amphritea atlantica</name>
    <dbReference type="NCBI Taxonomy" id="355243"/>
    <lineage>
        <taxon>Bacteria</taxon>
        <taxon>Pseudomonadati</taxon>
        <taxon>Pseudomonadota</taxon>
        <taxon>Gammaproteobacteria</taxon>
        <taxon>Oceanospirillales</taxon>
        <taxon>Oceanospirillaceae</taxon>
        <taxon>Amphritea</taxon>
    </lineage>
</organism>
<evidence type="ECO:0000313" key="2">
    <source>
        <dbReference type="Proteomes" id="UP001059950"/>
    </source>
</evidence>
<keyword evidence="2" id="KW-1185">Reference proteome</keyword>
<evidence type="ECO:0000313" key="1">
    <source>
        <dbReference type="EMBL" id="UTW02214.1"/>
    </source>
</evidence>
<dbReference type="Proteomes" id="UP001059950">
    <property type="component" value="Chromosome"/>
</dbReference>
<dbReference type="EMBL" id="CP073344">
    <property type="protein sequence ID" value="UTW02214.1"/>
    <property type="molecule type" value="Genomic_DNA"/>
</dbReference>
<accession>A0ABY5GR10</accession>
<gene>
    <name evidence="1" type="ORF">KDX31_12680</name>
</gene>
<sequence>MMFDNESLEIYLEIAGTVTQAELTACREQGRLGDYAVAYRIFRNKQGGGFGDPNKHPYAWAAIVYVDGLPLRINSARGDCREWSTLDRIGQWMVDNGFRYWWTRNDLEYVESPLPADTFDVAAGETVADVVVPEAENAVETELPITAESTPYGG</sequence>
<protein>
    <submittedName>
        <fullName evidence="1">Uncharacterized protein</fullName>
    </submittedName>
</protein>
<reference evidence="1" key="1">
    <citation type="submission" date="2021-04" db="EMBL/GenBank/DDBJ databases">
        <title>Oceanospirillales bacteria with DddD are important DMSP degraders in coastal seawater.</title>
        <authorList>
            <person name="Liu J."/>
        </authorList>
    </citation>
    <scope>NUCLEOTIDE SEQUENCE</scope>
    <source>
        <strain evidence="1">GY6</strain>
    </source>
</reference>
<name>A0ABY5GR10_9GAMM</name>